<reference evidence="1 2" key="1">
    <citation type="journal article" date="2023" name="G3 (Bethesda)">
        <title>A chromosome-length genome assembly and annotation of blackberry (Rubus argutus, cv. 'Hillquist').</title>
        <authorList>
            <person name="Bruna T."/>
            <person name="Aryal R."/>
            <person name="Dudchenko O."/>
            <person name="Sargent D.J."/>
            <person name="Mead D."/>
            <person name="Buti M."/>
            <person name="Cavallini A."/>
            <person name="Hytonen T."/>
            <person name="Andres J."/>
            <person name="Pham M."/>
            <person name="Weisz D."/>
            <person name="Mascagni F."/>
            <person name="Usai G."/>
            <person name="Natali L."/>
            <person name="Bassil N."/>
            <person name="Fernandez G.E."/>
            <person name="Lomsadze A."/>
            <person name="Armour M."/>
            <person name="Olukolu B."/>
            <person name="Poorten T."/>
            <person name="Britton C."/>
            <person name="Davik J."/>
            <person name="Ashrafi H."/>
            <person name="Aiden E.L."/>
            <person name="Borodovsky M."/>
            <person name="Worthington M."/>
        </authorList>
    </citation>
    <scope>NUCLEOTIDE SEQUENCE [LARGE SCALE GENOMIC DNA]</scope>
    <source>
        <strain evidence="1">PI 553951</strain>
    </source>
</reference>
<gene>
    <name evidence="1" type="ORF">M0R45_009926</name>
</gene>
<keyword evidence="2" id="KW-1185">Reference proteome</keyword>
<comment type="caution">
    <text evidence="1">The sequence shown here is derived from an EMBL/GenBank/DDBJ whole genome shotgun (WGS) entry which is preliminary data.</text>
</comment>
<evidence type="ECO:0000313" key="2">
    <source>
        <dbReference type="Proteomes" id="UP001457282"/>
    </source>
</evidence>
<organism evidence="1 2">
    <name type="scientific">Rubus argutus</name>
    <name type="common">Southern blackberry</name>
    <dbReference type="NCBI Taxonomy" id="59490"/>
    <lineage>
        <taxon>Eukaryota</taxon>
        <taxon>Viridiplantae</taxon>
        <taxon>Streptophyta</taxon>
        <taxon>Embryophyta</taxon>
        <taxon>Tracheophyta</taxon>
        <taxon>Spermatophyta</taxon>
        <taxon>Magnoliopsida</taxon>
        <taxon>eudicotyledons</taxon>
        <taxon>Gunneridae</taxon>
        <taxon>Pentapetalae</taxon>
        <taxon>rosids</taxon>
        <taxon>fabids</taxon>
        <taxon>Rosales</taxon>
        <taxon>Rosaceae</taxon>
        <taxon>Rosoideae</taxon>
        <taxon>Rosoideae incertae sedis</taxon>
        <taxon>Rubus</taxon>
    </lineage>
</organism>
<evidence type="ECO:0000313" key="1">
    <source>
        <dbReference type="EMBL" id="KAK9944353.1"/>
    </source>
</evidence>
<name>A0AAW1Y8X4_RUBAR</name>
<proteinExistence type="predicted"/>
<protein>
    <submittedName>
        <fullName evidence="1">Uncharacterized protein</fullName>
    </submittedName>
</protein>
<sequence length="120" mass="14287">MGTNLSWWGKMDKKKGLCSWLKDLEEQRKQKLAKMWDEVKKLKKYFEKLENFKRFQVAVGLKLKGRYTHSIPLTREFNPQMEQLHARGYKPQSRVVIYDLDEEENEPIILANVSACCCEF</sequence>
<accession>A0AAW1Y8X4</accession>
<dbReference type="EMBL" id="JBEDUW010000002">
    <property type="protein sequence ID" value="KAK9944353.1"/>
    <property type="molecule type" value="Genomic_DNA"/>
</dbReference>
<dbReference type="AlphaFoldDB" id="A0AAW1Y8X4"/>
<dbReference type="Proteomes" id="UP001457282">
    <property type="component" value="Unassembled WGS sequence"/>
</dbReference>